<dbReference type="Proteomes" id="UP000887568">
    <property type="component" value="Unplaced"/>
</dbReference>
<evidence type="ECO:0000256" key="1">
    <source>
        <dbReference type="ARBA" id="ARBA00004141"/>
    </source>
</evidence>
<evidence type="ECO:0000256" key="6">
    <source>
        <dbReference type="ARBA" id="ARBA00023170"/>
    </source>
</evidence>
<evidence type="ECO:0000259" key="9">
    <source>
        <dbReference type="PROSITE" id="PS50262"/>
    </source>
</evidence>
<keyword evidence="5 8" id="KW-0472">Membrane</keyword>
<keyword evidence="6" id="KW-0675">Receptor</keyword>
<feature type="transmembrane region" description="Helical" evidence="8">
    <location>
        <begin position="109"/>
        <end position="135"/>
    </location>
</feature>
<evidence type="ECO:0000256" key="8">
    <source>
        <dbReference type="SAM" id="Phobius"/>
    </source>
</evidence>
<dbReference type="PANTHER" id="PTHR24243:SF208">
    <property type="entry name" value="PYROKININ-1 RECEPTOR"/>
    <property type="match status" value="1"/>
</dbReference>
<feature type="domain" description="G-protein coupled receptors family 1 profile" evidence="9">
    <location>
        <begin position="54"/>
        <end position="340"/>
    </location>
</feature>
<feature type="transmembrane region" description="Helical" evidence="8">
    <location>
        <begin position="40"/>
        <end position="62"/>
    </location>
</feature>
<proteinExistence type="predicted"/>
<evidence type="ECO:0000313" key="11">
    <source>
        <dbReference type="Proteomes" id="UP000887568"/>
    </source>
</evidence>
<comment type="subcellular location">
    <subcellularLocation>
        <location evidence="1">Membrane</location>
        <topology evidence="1">Multi-pass membrane protein</topology>
    </subcellularLocation>
</comment>
<dbReference type="OrthoDB" id="10036964at2759"/>
<keyword evidence="7" id="KW-0807">Transducer</keyword>
<dbReference type="Gene3D" id="1.20.1070.10">
    <property type="entry name" value="Rhodopsin 7-helix transmembrane proteins"/>
    <property type="match status" value="1"/>
</dbReference>
<dbReference type="PROSITE" id="PS50262">
    <property type="entry name" value="G_PROTEIN_RECEP_F1_2"/>
    <property type="match status" value="1"/>
</dbReference>
<feature type="transmembrane region" description="Helical" evidence="8">
    <location>
        <begin position="280"/>
        <end position="303"/>
    </location>
</feature>
<keyword evidence="4" id="KW-0297">G-protein coupled receptor</keyword>
<protein>
    <recommendedName>
        <fullName evidence="9">G-protein coupled receptors family 1 profile domain-containing protein</fullName>
    </recommendedName>
</protein>
<evidence type="ECO:0000256" key="5">
    <source>
        <dbReference type="ARBA" id="ARBA00023136"/>
    </source>
</evidence>
<feature type="transmembrane region" description="Helical" evidence="8">
    <location>
        <begin position="74"/>
        <end position="97"/>
    </location>
</feature>
<dbReference type="PANTHER" id="PTHR24243">
    <property type="entry name" value="G-PROTEIN COUPLED RECEPTOR"/>
    <property type="match status" value="1"/>
</dbReference>
<dbReference type="SUPFAM" id="SSF81321">
    <property type="entry name" value="Family A G protein-coupled receptor-like"/>
    <property type="match status" value="1"/>
</dbReference>
<dbReference type="RefSeq" id="XP_038047547.1">
    <property type="nucleotide sequence ID" value="XM_038191619.1"/>
</dbReference>
<dbReference type="AlphaFoldDB" id="A0A913Z746"/>
<feature type="transmembrane region" description="Helical" evidence="8">
    <location>
        <begin position="164"/>
        <end position="184"/>
    </location>
</feature>
<dbReference type="InterPro" id="IPR017452">
    <property type="entry name" value="GPCR_Rhodpsn_7TM"/>
</dbReference>
<organism evidence="10 11">
    <name type="scientific">Patiria miniata</name>
    <name type="common">Bat star</name>
    <name type="synonym">Asterina miniata</name>
    <dbReference type="NCBI Taxonomy" id="46514"/>
    <lineage>
        <taxon>Eukaryota</taxon>
        <taxon>Metazoa</taxon>
        <taxon>Echinodermata</taxon>
        <taxon>Eleutherozoa</taxon>
        <taxon>Asterozoa</taxon>
        <taxon>Asteroidea</taxon>
        <taxon>Valvatacea</taxon>
        <taxon>Valvatida</taxon>
        <taxon>Asterinidae</taxon>
        <taxon>Patiria</taxon>
    </lineage>
</organism>
<dbReference type="GO" id="GO:0004930">
    <property type="term" value="F:G protein-coupled receptor activity"/>
    <property type="evidence" value="ECO:0007669"/>
    <property type="project" value="UniProtKB-KW"/>
</dbReference>
<accession>A0A913Z746</accession>
<feature type="transmembrane region" description="Helical" evidence="8">
    <location>
        <begin position="318"/>
        <end position="339"/>
    </location>
</feature>
<dbReference type="GeneID" id="119721539"/>
<dbReference type="GO" id="GO:0005886">
    <property type="term" value="C:plasma membrane"/>
    <property type="evidence" value="ECO:0007669"/>
    <property type="project" value="TreeGrafter"/>
</dbReference>
<keyword evidence="2 8" id="KW-0812">Transmembrane</keyword>
<evidence type="ECO:0000256" key="3">
    <source>
        <dbReference type="ARBA" id="ARBA00022989"/>
    </source>
</evidence>
<keyword evidence="3 8" id="KW-1133">Transmembrane helix</keyword>
<evidence type="ECO:0000313" key="10">
    <source>
        <dbReference type="EnsemblMetazoa" id="XP_038047547.1"/>
    </source>
</evidence>
<evidence type="ECO:0000256" key="4">
    <source>
        <dbReference type="ARBA" id="ARBA00023040"/>
    </source>
</evidence>
<reference evidence="10" key="1">
    <citation type="submission" date="2022-11" db="UniProtKB">
        <authorList>
            <consortium name="EnsemblMetazoa"/>
        </authorList>
    </citation>
    <scope>IDENTIFICATION</scope>
</reference>
<evidence type="ECO:0000256" key="7">
    <source>
        <dbReference type="ARBA" id="ARBA00023224"/>
    </source>
</evidence>
<feature type="transmembrane region" description="Helical" evidence="8">
    <location>
        <begin position="225"/>
        <end position="246"/>
    </location>
</feature>
<evidence type="ECO:0000256" key="2">
    <source>
        <dbReference type="ARBA" id="ARBA00022692"/>
    </source>
</evidence>
<dbReference type="OMA" id="CVAISHW"/>
<dbReference type="Pfam" id="PF00001">
    <property type="entry name" value="7tm_1"/>
    <property type="match status" value="1"/>
</dbReference>
<dbReference type="PRINTS" id="PR00237">
    <property type="entry name" value="GPCRRHODOPSN"/>
</dbReference>
<dbReference type="InterPro" id="IPR000276">
    <property type="entry name" value="GPCR_Rhodpsn"/>
</dbReference>
<keyword evidence="11" id="KW-1185">Reference proteome</keyword>
<sequence>MDQDFEVNKSSECSRLPLMNLTLEEDASIYLLDNGISTTMLTVLFTILAVGIPGNLAFLFVVARVPYMRTTTNVYLATLAVADLMFLISSIVQYNFYFTHPVRSHLATASFVGCVGAFFPQYVTYFASISMVSLVTHERYNAICKPFLNHGQQGGTRLKQSLKLVVGSWLVAVGLAGLVMARYAKLFKTCAIWPDEKPYYDLPVQLGYCVAVSHWGLIVGHVLESIVFIVAMITNAIMYTLIIINLNTRVRRKREQNPVTPSSVHTQQALHIRNQVARMLIANGAVFFLCQTPFIALSLGILVENLLGVPPDVTYRKLVFALTVCHVFVFLNSAVNPIIYNVTSHHYRQAFVEAFSRSNNKNDHKIDCNQNAVKQSHYVALAVR</sequence>
<name>A0A913Z746_PATMI</name>
<dbReference type="EnsemblMetazoa" id="XM_038191619.1">
    <property type="protein sequence ID" value="XP_038047547.1"/>
    <property type="gene ID" value="LOC119721539"/>
</dbReference>